<feature type="signal peptide" evidence="1">
    <location>
        <begin position="1"/>
        <end position="20"/>
    </location>
</feature>
<comment type="caution">
    <text evidence="2">The sequence shown here is derived from an EMBL/GenBank/DDBJ whole genome shotgun (WGS) entry which is preliminary data.</text>
</comment>
<evidence type="ECO:0000313" key="3">
    <source>
        <dbReference type="Proteomes" id="UP000636458"/>
    </source>
</evidence>
<accession>A0A934VY32</accession>
<evidence type="ECO:0000256" key="1">
    <source>
        <dbReference type="SAM" id="SignalP"/>
    </source>
</evidence>
<proteinExistence type="predicted"/>
<protein>
    <recommendedName>
        <fullName evidence="4">Lipoprotein</fullName>
    </recommendedName>
</protein>
<dbReference type="EMBL" id="JAEPES010000002">
    <property type="protein sequence ID" value="MBK4347582.1"/>
    <property type="molecule type" value="Genomic_DNA"/>
</dbReference>
<keyword evidence="1" id="KW-0732">Signal</keyword>
<dbReference type="AlphaFoldDB" id="A0A934VY32"/>
<dbReference type="Proteomes" id="UP000636458">
    <property type="component" value="Unassembled WGS sequence"/>
</dbReference>
<name>A0A934VY32_9MICO</name>
<gene>
    <name evidence="2" type="ORF">IV501_08045</name>
</gene>
<feature type="chain" id="PRO_5039020034" description="Lipoprotein" evidence="1">
    <location>
        <begin position="21"/>
        <end position="215"/>
    </location>
</feature>
<dbReference type="PROSITE" id="PS51257">
    <property type="entry name" value="PROKAR_LIPOPROTEIN"/>
    <property type="match status" value="1"/>
</dbReference>
<reference evidence="2" key="1">
    <citation type="submission" date="2021-01" db="EMBL/GenBank/DDBJ databases">
        <title>Lacisediminihabitans sp. nov. strain G11-30, isolated from Antarctic Soil.</title>
        <authorList>
            <person name="Li J."/>
        </authorList>
    </citation>
    <scope>NUCLEOTIDE SEQUENCE</scope>
    <source>
        <strain evidence="2">G11-30</strain>
    </source>
</reference>
<sequence length="215" mass="23998">MPARRWLAASVALVSLTGLAGCSSIASEPMTAVDRQQIRTAVLDEMWQPIGASYPEAFRPRITVTHTVPDADWPTRIVACLKDRGYQAVALPNDYAYTSTQGQTYLQYSIDGYICNATWIKQSEVERRMTSQQRDALERYQKAVVRPCLLLSGARSREAPDRFAAGSITGQGNWNPYDVVWASGLEPRALAYLEQRCPPIPVWMDTANIVSGRRE</sequence>
<keyword evidence="3" id="KW-1185">Reference proteome</keyword>
<organism evidence="2 3">
    <name type="scientific">Lacisediminihabitans changchengi</name>
    <dbReference type="NCBI Taxonomy" id="2787634"/>
    <lineage>
        <taxon>Bacteria</taxon>
        <taxon>Bacillati</taxon>
        <taxon>Actinomycetota</taxon>
        <taxon>Actinomycetes</taxon>
        <taxon>Micrococcales</taxon>
        <taxon>Microbacteriaceae</taxon>
        <taxon>Lacisediminihabitans</taxon>
    </lineage>
</organism>
<evidence type="ECO:0000313" key="2">
    <source>
        <dbReference type="EMBL" id="MBK4347582.1"/>
    </source>
</evidence>
<evidence type="ECO:0008006" key="4">
    <source>
        <dbReference type="Google" id="ProtNLM"/>
    </source>
</evidence>
<dbReference type="RefSeq" id="WP_200555975.1">
    <property type="nucleotide sequence ID" value="NZ_JAEPES010000002.1"/>
</dbReference>